<dbReference type="Proteomes" id="UP000006868">
    <property type="component" value="Chromosome"/>
</dbReference>
<evidence type="ECO:0000313" key="2">
    <source>
        <dbReference type="EMBL" id="ADO54231.1"/>
    </source>
</evidence>
<dbReference type="eggNOG" id="ENOG50306AG">
    <property type="taxonomic scope" value="Bacteria"/>
</dbReference>
<evidence type="ECO:0000313" key="3">
    <source>
        <dbReference type="Proteomes" id="UP000006868"/>
    </source>
</evidence>
<dbReference type="OrthoDB" id="2555814at2"/>
<dbReference type="RefSeq" id="WP_013368874.1">
    <property type="nucleotide sequence ID" value="NC_014622.2"/>
</dbReference>
<dbReference type="AlphaFoldDB" id="E3EC88"/>
<name>E3EC88_PAEPS</name>
<dbReference type="EMBL" id="CP002213">
    <property type="protein sequence ID" value="ADO54231.1"/>
    <property type="molecule type" value="Genomic_DNA"/>
</dbReference>
<feature type="region of interest" description="Disordered" evidence="1">
    <location>
        <begin position="125"/>
        <end position="145"/>
    </location>
</feature>
<dbReference type="HOGENOM" id="CLU_893840_0_0_9"/>
<protein>
    <submittedName>
        <fullName evidence="2">M1-382</fullName>
    </submittedName>
</protein>
<organism evidence="2 3">
    <name type="scientific">Paenibacillus polymyxa (strain SC2)</name>
    <name type="common">Bacillus polymyxa</name>
    <dbReference type="NCBI Taxonomy" id="886882"/>
    <lineage>
        <taxon>Bacteria</taxon>
        <taxon>Bacillati</taxon>
        <taxon>Bacillota</taxon>
        <taxon>Bacilli</taxon>
        <taxon>Bacillales</taxon>
        <taxon>Paenibacillaceae</taxon>
        <taxon>Paenibacillus</taxon>
    </lineage>
</organism>
<dbReference type="KEGG" id="ppm:PPSC2_01225"/>
<dbReference type="PATRIC" id="fig|886882.15.peg.238"/>
<sequence>MDKKELITKAQLKNLPITESKLNRYINLGLICSDTKGRGRAKGTLSHFTEESLDILKEIQSLKGINQKHIIFTLFWRGYNISWHKLKDAVYNFTLEIEDKFTEVNNKTKDPEFADYILNEMIEESVPKKKPGRPSNQDLKELKQQQEAEKESFRNILSVVQLLAAGSSMTCQGLKLFSRPNPNVTTQTIADADMFLDWLNLRTIKESIQRSEKNDYDNILEIIHCIQQYWNEIEAVSKSPTVNSAIKEIVQQINRFYPGGFTFRNVTLIRYLILAMLAFGKHQMILEFLKSDQTKTLFNQFVNLPFEKNKQ</sequence>
<evidence type="ECO:0000256" key="1">
    <source>
        <dbReference type="SAM" id="MobiDB-lite"/>
    </source>
</evidence>
<accession>E3EC88</accession>
<reference evidence="2 3" key="1">
    <citation type="journal article" date="2011" name="J. Bacteriol.">
        <title>Complete genome sequence of Paenibacillus polymyxa SC2, a strain of plant growth-promoting Rhizobacterium with broad-spectrum antimicrobial activity.</title>
        <authorList>
            <person name="Ma M."/>
            <person name="Wang C."/>
            <person name="Ding Y."/>
            <person name="Li L."/>
            <person name="Shen D."/>
            <person name="Jiang X."/>
            <person name="Guan D."/>
            <person name="Cao F."/>
            <person name="Chen H."/>
            <person name="Feng R."/>
            <person name="Wang X."/>
            <person name="Ge Y."/>
            <person name="Yao L."/>
            <person name="Bing X."/>
            <person name="Yang X."/>
            <person name="Li J."/>
            <person name="Du B."/>
        </authorList>
    </citation>
    <scope>NUCLEOTIDE SEQUENCE [LARGE SCALE GENOMIC DNA]</scope>
    <source>
        <strain evidence="2 3">SC2</strain>
    </source>
</reference>
<gene>
    <name evidence="2" type="primary">M1-382</name>
    <name evidence="2" type="ORF">PPSC2_01225</name>
</gene>
<proteinExistence type="predicted"/>